<dbReference type="Gene3D" id="3.30.1330.80">
    <property type="entry name" value="Hypothetical protein, similar to alpha- acetolactate decarboxylase, domain 2"/>
    <property type="match status" value="1"/>
</dbReference>
<sequence length="276" mass="29436">MRTIKHPGPIIVERQQVVAGEGRPISVTLAARIPLETAVAEALKDQEVDSAWLTLSGAPFESLNYVIPDHAPDDQHVAWYSKTHSLENGLITRLGMIVGQHEGQSFLHGHGLWGDAAIEDAFGHILAPTSVLSEPVVAKGIGLIGAQFDRQPDPETNFDLFSVKDLDARDQGYAALRLAPNQDVTIALETAVHNLGWGSAEVVGLGSLIGAVFEDGSVLDSHATEFLITDARVGPDAPTPEIVIVGIDGSKIMSGRLVRGENAILVTAELVLRRTS</sequence>
<dbReference type="RefSeq" id="WP_209357509.1">
    <property type="nucleotide sequence ID" value="NZ_CP060010.1"/>
</dbReference>
<organism evidence="1 2">
    <name type="scientific">Cognatishimia activa</name>
    <dbReference type="NCBI Taxonomy" id="1715691"/>
    <lineage>
        <taxon>Bacteria</taxon>
        <taxon>Pseudomonadati</taxon>
        <taxon>Pseudomonadota</taxon>
        <taxon>Alphaproteobacteria</taxon>
        <taxon>Rhodobacterales</taxon>
        <taxon>Paracoccaceae</taxon>
        <taxon>Cognatishimia</taxon>
    </lineage>
</organism>
<reference evidence="1" key="1">
    <citation type="submission" date="2020-07" db="EMBL/GenBank/DDBJ databases">
        <title>Genome sequences of bacteria associated with the marine, planktonic diatom Thalassiosira profunda strain ECT2AJA-044.</title>
        <authorList>
            <person name="Gargas C.B."/>
            <person name="Roberts W.R."/>
            <person name="Alverson A.J."/>
        </authorList>
    </citation>
    <scope>NUCLEOTIDE SEQUENCE</scope>
    <source>
        <strain evidence="1">ECT2AJA-044</strain>
    </source>
</reference>
<dbReference type="SUPFAM" id="SSF117856">
    <property type="entry name" value="AF0104/ALDC/Ptd012-like"/>
    <property type="match status" value="2"/>
</dbReference>
<name>A0A975ERH2_9RHOB</name>
<gene>
    <name evidence="1" type="ORF">HZ995_04665</name>
</gene>
<dbReference type="EMBL" id="CP060010">
    <property type="protein sequence ID" value="QTN36813.1"/>
    <property type="molecule type" value="Genomic_DNA"/>
</dbReference>
<dbReference type="Proteomes" id="UP000665026">
    <property type="component" value="Chromosome"/>
</dbReference>
<evidence type="ECO:0000313" key="2">
    <source>
        <dbReference type="Proteomes" id="UP000665026"/>
    </source>
</evidence>
<dbReference type="KEGG" id="cact:HZ995_04665"/>
<proteinExistence type="predicted"/>
<accession>A0A975ERH2</accession>
<dbReference type="AlphaFoldDB" id="A0A975ERH2"/>
<protein>
    <submittedName>
        <fullName evidence="1">Uncharacterized protein</fullName>
    </submittedName>
</protein>
<evidence type="ECO:0000313" key="1">
    <source>
        <dbReference type="EMBL" id="QTN36813.1"/>
    </source>
</evidence>